<proteinExistence type="predicted"/>
<dbReference type="Ensembl" id="ENSSFOT00015004643.2">
    <property type="protein sequence ID" value="ENSSFOP00015004570.2"/>
    <property type="gene ID" value="ENSSFOG00015003003.2"/>
</dbReference>
<keyword evidence="1" id="KW-0479">Metal-binding</keyword>
<dbReference type="PROSITE" id="PS00518">
    <property type="entry name" value="ZF_RING_1"/>
    <property type="match status" value="1"/>
</dbReference>
<organism evidence="6 7">
    <name type="scientific">Scleropages formosus</name>
    <name type="common">Asian bonytongue</name>
    <name type="synonym">Osteoglossum formosum</name>
    <dbReference type="NCBI Taxonomy" id="113540"/>
    <lineage>
        <taxon>Eukaryota</taxon>
        <taxon>Metazoa</taxon>
        <taxon>Chordata</taxon>
        <taxon>Craniata</taxon>
        <taxon>Vertebrata</taxon>
        <taxon>Euteleostomi</taxon>
        <taxon>Actinopterygii</taxon>
        <taxon>Neopterygii</taxon>
        <taxon>Teleostei</taxon>
        <taxon>Osteoglossocephala</taxon>
        <taxon>Osteoglossomorpha</taxon>
        <taxon>Osteoglossiformes</taxon>
        <taxon>Osteoglossidae</taxon>
        <taxon>Scleropages</taxon>
    </lineage>
</organism>
<dbReference type="InterPro" id="IPR017907">
    <property type="entry name" value="Znf_RING_CS"/>
</dbReference>
<dbReference type="Pfam" id="PF15227">
    <property type="entry name" value="zf-C3HC4_4"/>
    <property type="match status" value="1"/>
</dbReference>
<evidence type="ECO:0000259" key="5">
    <source>
        <dbReference type="PROSITE" id="PS50089"/>
    </source>
</evidence>
<dbReference type="InterPro" id="IPR013083">
    <property type="entry name" value="Znf_RING/FYVE/PHD"/>
</dbReference>
<dbReference type="Gene3D" id="3.30.40.10">
    <property type="entry name" value="Zinc/RING finger domain, C3HC4 (zinc finger)"/>
    <property type="match status" value="1"/>
</dbReference>
<dbReference type="PANTHER" id="PTHR25465">
    <property type="entry name" value="B-BOX DOMAIN CONTAINING"/>
    <property type="match status" value="1"/>
</dbReference>
<dbReference type="SUPFAM" id="SSF57850">
    <property type="entry name" value="RING/U-box"/>
    <property type="match status" value="1"/>
</dbReference>
<accession>A0A8C9QXK1</accession>
<dbReference type="InterPro" id="IPR001841">
    <property type="entry name" value="Znf_RING"/>
</dbReference>
<reference evidence="6" key="3">
    <citation type="submission" date="2025-09" db="UniProtKB">
        <authorList>
            <consortium name="Ensembl"/>
        </authorList>
    </citation>
    <scope>IDENTIFICATION</scope>
</reference>
<keyword evidence="3" id="KW-0862">Zinc</keyword>
<dbReference type="PANTHER" id="PTHR25465:SF14">
    <property type="entry name" value="E3 UBIQUITIN-PROTEIN LIGASE TRIM65"/>
    <property type="match status" value="1"/>
</dbReference>
<dbReference type="PROSITE" id="PS50089">
    <property type="entry name" value="ZF_RING_2"/>
    <property type="match status" value="1"/>
</dbReference>
<keyword evidence="7" id="KW-1185">Reference proteome</keyword>
<dbReference type="GO" id="GO:0008270">
    <property type="term" value="F:zinc ion binding"/>
    <property type="evidence" value="ECO:0007669"/>
    <property type="project" value="UniProtKB-KW"/>
</dbReference>
<evidence type="ECO:0000256" key="3">
    <source>
        <dbReference type="ARBA" id="ARBA00022833"/>
    </source>
</evidence>
<evidence type="ECO:0000256" key="4">
    <source>
        <dbReference type="PROSITE-ProRule" id="PRU00175"/>
    </source>
</evidence>
<feature type="domain" description="RING-type" evidence="5">
    <location>
        <begin position="15"/>
        <end position="57"/>
    </location>
</feature>
<dbReference type="Proteomes" id="UP000694397">
    <property type="component" value="Chromosome 9"/>
</dbReference>
<reference evidence="6" key="2">
    <citation type="submission" date="2025-08" db="UniProtKB">
        <authorList>
            <consortium name="Ensembl"/>
        </authorList>
    </citation>
    <scope>IDENTIFICATION</scope>
</reference>
<evidence type="ECO:0000256" key="1">
    <source>
        <dbReference type="ARBA" id="ARBA00022723"/>
    </source>
</evidence>
<keyword evidence="2 4" id="KW-0863">Zinc-finger</keyword>
<evidence type="ECO:0000256" key="2">
    <source>
        <dbReference type="ARBA" id="ARBA00022771"/>
    </source>
</evidence>
<dbReference type="InterPro" id="IPR051051">
    <property type="entry name" value="E3_ubiq-ligase_TRIM/RNF"/>
</dbReference>
<evidence type="ECO:0000313" key="6">
    <source>
        <dbReference type="Ensembl" id="ENSSFOP00015004570.2"/>
    </source>
</evidence>
<evidence type="ECO:0000313" key="7">
    <source>
        <dbReference type="Proteomes" id="UP000694397"/>
    </source>
</evidence>
<dbReference type="OrthoDB" id="6105938at2759"/>
<dbReference type="GeneTree" id="ENSGT01150000286931"/>
<dbReference type="AlphaFoldDB" id="A0A8C9QXK1"/>
<reference evidence="6 7" key="1">
    <citation type="submission" date="2019-04" db="EMBL/GenBank/DDBJ databases">
        <authorList>
            <consortium name="Wellcome Sanger Institute Data Sharing"/>
        </authorList>
    </citation>
    <scope>NUCLEOTIDE SEQUENCE [LARGE SCALE GENOMIC DNA]</scope>
</reference>
<sequence>MAGTGDLLDRNHFNCCICLNVLENPATLPCGHNYCMACIQEFWNKDENSECICPQCRRVFIPRPVLGRNNMLDEVVNKFRGGKFKDGPSYPLLCCIWRRCKLLYKPSLLPSRISR</sequence>
<dbReference type="SMART" id="SM00184">
    <property type="entry name" value="RING"/>
    <property type="match status" value="1"/>
</dbReference>
<name>A0A8C9QXK1_SCLFO</name>
<protein>
    <recommendedName>
        <fullName evidence="5">RING-type domain-containing protein</fullName>
    </recommendedName>
</protein>